<evidence type="ECO:0000256" key="1">
    <source>
        <dbReference type="ARBA" id="ARBA00004831"/>
    </source>
</evidence>
<reference evidence="6 7" key="1">
    <citation type="submission" date="2024-01" db="EMBL/GenBank/DDBJ databases">
        <title>A draft genome for the cacao thread blight pathogen Marasmiellus scandens.</title>
        <authorList>
            <person name="Baruah I.K."/>
            <person name="Leung J."/>
            <person name="Bukari Y."/>
            <person name="Amoako-Attah I."/>
            <person name="Meinhardt L.W."/>
            <person name="Bailey B.A."/>
            <person name="Cohen S.P."/>
        </authorList>
    </citation>
    <scope>NUCLEOTIDE SEQUENCE [LARGE SCALE GENOMIC DNA]</scope>
    <source>
        <strain evidence="6 7">GH-19</strain>
    </source>
</reference>
<dbReference type="EC" id="1.7.3.3" evidence="5"/>
<evidence type="ECO:0000313" key="6">
    <source>
        <dbReference type="EMBL" id="KAK7435042.1"/>
    </source>
</evidence>
<protein>
    <recommendedName>
        <fullName evidence="5">Uricase</fullName>
        <ecNumber evidence="5">1.7.3.3</ecNumber>
    </recommendedName>
</protein>
<evidence type="ECO:0000256" key="2">
    <source>
        <dbReference type="ARBA" id="ARBA00009760"/>
    </source>
</evidence>
<dbReference type="Pfam" id="PF01014">
    <property type="entry name" value="Uricase"/>
    <property type="match status" value="2"/>
</dbReference>
<dbReference type="InterPro" id="IPR002042">
    <property type="entry name" value="Uricase"/>
</dbReference>
<dbReference type="PRINTS" id="PR00093">
    <property type="entry name" value="URICASE"/>
</dbReference>
<name>A0ABR1IPC7_9AGAR</name>
<dbReference type="NCBIfam" id="TIGR03383">
    <property type="entry name" value="urate_oxi"/>
    <property type="match status" value="1"/>
</dbReference>
<comment type="caution">
    <text evidence="6">The sequence shown here is derived from an EMBL/GenBank/DDBJ whole genome shotgun (WGS) entry which is preliminary data.</text>
</comment>
<gene>
    <name evidence="6" type="ORF">VKT23_019850</name>
</gene>
<sequence>MAELSYLSHARYGKDKVRVLRVVREGSWHHVVEYNVLALLEGDIDVSYTKADNSVVVATDSIKNITYYLAKVSPHILIPERFALHLGTHLVSKYSHIHKAFVTIEQLRWTRIPVESDGQIKPHAHSFYRDGDEKRVVTAEIDASAGKNKIVAKVTAGVNDLLILKSTGSAFTNFLRDEYTTLVEVDDRIFSTSVDLSYAFTQFDIPAPKDDKKLEFIIPKEEPGSIWDPKVPETARKVTLETFAEDDSASVQASCSFFSLPPLLGCIFSSSASTGGIIGSCIISSLLRRQERVQSWKWSLCGADLMILRAGAPLLSSQLDFWARTTKSSMHRPGLDSPSNLDLAATLVCRKD</sequence>
<evidence type="ECO:0000256" key="4">
    <source>
        <dbReference type="ARBA" id="ARBA00023002"/>
    </source>
</evidence>
<accession>A0ABR1IPC7</accession>
<evidence type="ECO:0000256" key="5">
    <source>
        <dbReference type="RuleBase" id="RU004455"/>
    </source>
</evidence>
<dbReference type="Proteomes" id="UP001498398">
    <property type="component" value="Unassembled WGS sequence"/>
</dbReference>
<keyword evidence="4 5" id="KW-0560">Oxidoreductase</keyword>
<dbReference type="SUPFAM" id="SSF55620">
    <property type="entry name" value="Tetrahydrobiopterin biosynthesis enzymes-like"/>
    <property type="match status" value="2"/>
</dbReference>
<dbReference type="PANTHER" id="PTHR42874">
    <property type="entry name" value="URICASE"/>
    <property type="match status" value="1"/>
</dbReference>
<comment type="similarity">
    <text evidence="2 5">Belongs to the uricase family.</text>
</comment>
<dbReference type="EMBL" id="JBANRG010000112">
    <property type="protein sequence ID" value="KAK7435042.1"/>
    <property type="molecule type" value="Genomic_DNA"/>
</dbReference>
<keyword evidence="7" id="KW-1185">Reference proteome</keyword>
<dbReference type="PANTHER" id="PTHR42874:SF1">
    <property type="entry name" value="URICASE"/>
    <property type="match status" value="1"/>
</dbReference>
<evidence type="ECO:0000256" key="3">
    <source>
        <dbReference type="ARBA" id="ARBA00022631"/>
    </source>
</evidence>
<proteinExistence type="inferred from homology"/>
<comment type="function">
    <text evidence="5">Catalyzes the oxidation of uric acid to 5-hydroxyisourate, which is further processed to form (S)-allantoin.</text>
</comment>
<comment type="pathway">
    <text evidence="1">Purine metabolism; urate degradation; (S)-allantoin from urate: step 1/3.</text>
</comment>
<comment type="catalytic activity">
    <reaction evidence="5">
        <text>urate + O2 + H2O = 5-hydroxyisourate + H2O2</text>
        <dbReference type="Rhea" id="RHEA:21368"/>
        <dbReference type="ChEBI" id="CHEBI:15377"/>
        <dbReference type="ChEBI" id="CHEBI:15379"/>
        <dbReference type="ChEBI" id="CHEBI:16240"/>
        <dbReference type="ChEBI" id="CHEBI:17775"/>
        <dbReference type="ChEBI" id="CHEBI:18072"/>
        <dbReference type="EC" id="1.7.3.3"/>
    </reaction>
</comment>
<dbReference type="Gene3D" id="3.10.270.10">
    <property type="entry name" value="Urate Oxidase"/>
    <property type="match status" value="1"/>
</dbReference>
<organism evidence="6 7">
    <name type="scientific">Marasmiellus scandens</name>
    <dbReference type="NCBI Taxonomy" id="2682957"/>
    <lineage>
        <taxon>Eukaryota</taxon>
        <taxon>Fungi</taxon>
        <taxon>Dikarya</taxon>
        <taxon>Basidiomycota</taxon>
        <taxon>Agaricomycotina</taxon>
        <taxon>Agaricomycetes</taxon>
        <taxon>Agaricomycetidae</taxon>
        <taxon>Agaricales</taxon>
        <taxon>Marasmiineae</taxon>
        <taxon>Omphalotaceae</taxon>
        <taxon>Marasmiellus</taxon>
    </lineage>
</organism>
<evidence type="ECO:0000313" key="7">
    <source>
        <dbReference type="Proteomes" id="UP001498398"/>
    </source>
</evidence>
<keyword evidence="3 5" id="KW-0659">Purine metabolism</keyword>